<evidence type="ECO:0000259" key="1">
    <source>
        <dbReference type="Pfam" id="PF01248"/>
    </source>
</evidence>
<dbReference type="SUPFAM" id="SSF55315">
    <property type="entry name" value="L30e-like"/>
    <property type="match status" value="1"/>
</dbReference>
<sequence>MKAQQQILQLLGIARRADKIVSGEAQVIRQLPQRKLKLVFLATDATPTAAKKINDKCQFYQVIVDQSFKRNELSQAIGMARSVVALTDEGFTRKILSLLKNNQENRSTRENGE</sequence>
<dbReference type="Gene3D" id="3.30.1330.30">
    <property type="match status" value="1"/>
</dbReference>
<dbReference type="Pfam" id="PF01248">
    <property type="entry name" value="Ribosomal_L7Ae"/>
    <property type="match status" value="1"/>
</dbReference>
<evidence type="ECO:0000313" key="3">
    <source>
        <dbReference type="Proteomes" id="UP000051576"/>
    </source>
</evidence>
<dbReference type="InterPro" id="IPR029064">
    <property type="entry name" value="Ribosomal_eL30-like_sf"/>
</dbReference>
<name>A0A0R2CE81_9LACO</name>
<dbReference type="OrthoDB" id="9794863at2"/>
<reference evidence="2 3" key="1">
    <citation type="journal article" date="2015" name="Genome Announc.">
        <title>Expanding the biotechnology potential of lactobacilli through comparative genomics of 213 strains and associated genera.</title>
        <authorList>
            <person name="Sun Z."/>
            <person name="Harris H.M."/>
            <person name="McCann A."/>
            <person name="Guo C."/>
            <person name="Argimon S."/>
            <person name="Zhang W."/>
            <person name="Yang X."/>
            <person name="Jeffery I.B."/>
            <person name="Cooney J.C."/>
            <person name="Kagawa T.F."/>
            <person name="Liu W."/>
            <person name="Song Y."/>
            <person name="Salvetti E."/>
            <person name="Wrobel A."/>
            <person name="Rasinkangas P."/>
            <person name="Parkhill J."/>
            <person name="Rea M.C."/>
            <person name="O'Sullivan O."/>
            <person name="Ritari J."/>
            <person name="Douillard F.P."/>
            <person name="Paul Ross R."/>
            <person name="Yang R."/>
            <person name="Briner A.E."/>
            <person name="Felis G.E."/>
            <person name="de Vos W.M."/>
            <person name="Barrangou R."/>
            <person name="Klaenhammer T.R."/>
            <person name="Caufield P.W."/>
            <person name="Cui Y."/>
            <person name="Zhang H."/>
            <person name="O'Toole P.W."/>
        </authorList>
    </citation>
    <scope>NUCLEOTIDE SEQUENCE [LARGE SCALE GENOMIC DNA]</scope>
    <source>
        <strain evidence="2 3">DSM 20605</strain>
    </source>
</reference>
<dbReference type="RefSeq" id="WP_010581051.1">
    <property type="nucleotide sequence ID" value="NZ_AHYZ01000152.1"/>
</dbReference>
<dbReference type="STRING" id="1133569.FD21_GL000687"/>
<organism evidence="2 3">
    <name type="scientific">Liquorilactobacillus vini DSM 20605</name>
    <dbReference type="NCBI Taxonomy" id="1133569"/>
    <lineage>
        <taxon>Bacteria</taxon>
        <taxon>Bacillati</taxon>
        <taxon>Bacillota</taxon>
        <taxon>Bacilli</taxon>
        <taxon>Lactobacillales</taxon>
        <taxon>Lactobacillaceae</taxon>
        <taxon>Liquorilactobacillus</taxon>
    </lineage>
</organism>
<comment type="caution">
    <text evidence="2">The sequence shown here is derived from an EMBL/GenBank/DDBJ whole genome shotgun (WGS) entry which is preliminary data.</text>
</comment>
<dbReference type="AlphaFoldDB" id="A0A0R2CE81"/>
<dbReference type="EMBL" id="AYYX01000002">
    <property type="protein sequence ID" value="KRM89642.1"/>
    <property type="molecule type" value="Genomic_DNA"/>
</dbReference>
<protein>
    <recommendedName>
        <fullName evidence="1">Ribosomal protein eL8/eL30/eS12/Gadd45 domain-containing protein</fullName>
    </recommendedName>
</protein>
<evidence type="ECO:0000313" key="2">
    <source>
        <dbReference type="EMBL" id="KRM89642.1"/>
    </source>
</evidence>
<accession>A0A0R2CE81</accession>
<proteinExistence type="predicted"/>
<dbReference type="eggNOG" id="COG1358">
    <property type="taxonomic scope" value="Bacteria"/>
</dbReference>
<dbReference type="InterPro" id="IPR004038">
    <property type="entry name" value="Ribosomal_eL8/eL30/eS12/Gad45"/>
</dbReference>
<feature type="domain" description="Ribosomal protein eL8/eL30/eS12/Gadd45" evidence="1">
    <location>
        <begin position="6"/>
        <end position="90"/>
    </location>
</feature>
<keyword evidence="3" id="KW-1185">Reference proteome</keyword>
<gene>
    <name evidence="2" type="ORF">FD21_GL000687</name>
</gene>
<dbReference type="PATRIC" id="fig|1133569.4.peg.746"/>
<dbReference type="Proteomes" id="UP000051576">
    <property type="component" value="Unassembled WGS sequence"/>
</dbReference>
<dbReference type="NCBIfam" id="NF005585">
    <property type="entry name" value="PRK07283.1"/>
    <property type="match status" value="1"/>
</dbReference>